<sequence>MGCKKRRRVSLLPFCLFTLSFVQLRHITLGSFALCVFLPPSSRLVTNTNPLQEEEEEDWLAS</sequence>
<accession>A0A5B7DM40</accession>
<feature type="region of interest" description="Disordered" evidence="1">
    <location>
        <begin position="42"/>
        <end position="62"/>
    </location>
</feature>
<reference evidence="2 3" key="1">
    <citation type="submission" date="2019-05" db="EMBL/GenBank/DDBJ databases">
        <title>Another draft genome of Portunus trituberculatus and its Hox gene families provides insights of decapod evolution.</title>
        <authorList>
            <person name="Jeong J.-H."/>
            <person name="Song I."/>
            <person name="Kim S."/>
            <person name="Choi T."/>
            <person name="Kim D."/>
            <person name="Ryu S."/>
            <person name="Kim W."/>
        </authorList>
    </citation>
    <scope>NUCLEOTIDE SEQUENCE [LARGE SCALE GENOMIC DNA]</scope>
    <source>
        <tissue evidence="2">Muscle</tissue>
    </source>
</reference>
<evidence type="ECO:0000256" key="1">
    <source>
        <dbReference type="SAM" id="MobiDB-lite"/>
    </source>
</evidence>
<dbReference type="EMBL" id="VSRR010001057">
    <property type="protein sequence ID" value="MPC22159.1"/>
    <property type="molecule type" value="Genomic_DNA"/>
</dbReference>
<name>A0A5B7DM40_PORTR</name>
<evidence type="ECO:0000313" key="2">
    <source>
        <dbReference type="EMBL" id="MPC22159.1"/>
    </source>
</evidence>
<keyword evidence="3" id="KW-1185">Reference proteome</keyword>
<organism evidence="2 3">
    <name type="scientific">Portunus trituberculatus</name>
    <name type="common">Swimming crab</name>
    <name type="synonym">Neptunus trituberculatus</name>
    <dbReference type="NCBI Taxonomy" id="210409"/>
    <lineage>
        <taxon>Eukaryota</taxon>
        <taxon>Metazoa</taxon>
        <taxon>Ecdysozoa</taxon>
        <taxon>Arthropoda</taxon>
        <taxon>Crustacea</taxon>
        <taxon>Multicrustacea</taxon>
        <taxon>Malacostraca</taxon>
        <taxon>Eumalacostraca</taxon>
        <taxon>Eucarida</taxon>
        <taxon>Decapoda</taxon>
        <taxon>Pleocyemata</taxon>
        <taxon>Brachyura</taxon>
        <taxon>Eubrachyura</taxon>
        <taxon>Portunoidea</taxon>
        <taxon>Portunidae</taxon>
        <taxon>Portuninae</taxon>
        <taxon>Portunus</taxon>
    </lineage>
</organism>
<feature type="compositionally biased region" description="Acidic residues" evidence="1">
    <location>
        <begin position="52"/>
        <end position="62"/>
    </location>
</feature>
<evidence type="ECO:0000313" key="3">
    <source>
        <dbReference type="Proteomes" id="UP000324222"/>
    </source>
</evidence>
<dbReference type="Proteomes" id="UP000324222">
    <property type="component" value="Unassembled WGS sequence"/>
</dbReference>
<protein>
    <submittedName>
        <fullName evidence="2">Uncharacterized protein</fullName>
    </submittedName>
</protein>
<dbReference type="AlphaFoldDB" id="A0A5B7DM40"/>
<gene>
    <name evidence="2" type="ORF">E2C01_015166</name>
</gene>
<proteinExistence type="predicted"/>
<comment type="caution">
    <text evidence="2">The sequence shown here is derived from an EMBL/GenBank/DDBJ whole genome shotgun (WGS) entry which is preliminary data.</text>
</comment>